<reference evidence="1" key="1">
    <citation type="submission" date="2018-05" db="EMBL/GenBank/DDBJ databases">
        <authorList>
            <person name="Lanie J.A."/>
            <person name="Ng W.-L."/>
            <person name="Kazmierczak K.M."/>
            <person name="Andrzejewski T.M."/>
            <person name="Davidsen T.M."/>
            <person name="Wayne K.J."/>
            <person name="Tettelin H."/>
            <person name="Glass J.I."/>
            <person name="Rusch D."/>
            <person name="Podicherti R."/>
            <person name="Tsui H.-C.T."/>
            <person name="Winkler M.E."/>
        </authorList>
    </citation>
    <scope>NUCLEOTIDE SEQUENCE</scope>
</reference>
<evidence type="ECO:0000313" key="1">
    <source>
        <dbReference type="EMBL" id="SVE47908.1"/>
    </source>
</evidence>
<dbReference type="Gene3D" id="3.40.640.10">
    <property type="entry name" value="Type I PLP-dependent aspartate aminotransferase-like (Major domain)"/>
    <property type="match status" value="1"/>
</dbReference>
<dbReference type="GO" id="GO:0030170">
    <property type="term" value="F:pyridoxal phosphate binding"/>
    <property type="evidence" value="ECO:0007669"/>
    <property type="project" value="TreeGrafter"/>
</dbReference>
<dbReference type="InterPro" id="IPR015424">
    <property type="entry name" value="PyrdxlP-dep_Trfase"/>
</dbReference>
<dbReference type="InterPro" id="IPR015421">
    <property type="entry name" value="PyrdxlP-dep_Trfase_major"/>
</dbReference>
<dbReference type="Pfam" id="PF01041">
    <property type="entry name" value="DegT_DnrJ_EryC1"/>
    <property type="match status" value="1"/>
</dbReference>
<dbReference type="SUPFAM" id="SSF53383">
    <property type="entry name" value="PLP-dependent transferases"/>
    <property type="match status" value="1"/>
</dbReference>
<protein>
    <recommendedName>
        <fullName evidence="2">Aminotransferase class I/classII domain-containing protein</fullName>
    </recommendedName>
</protein>
<dbReference type="InterPro" id="IPR000653">
    <property type="entry name" value="DegT/StrS_aminotransferase"/>
</dbReference>
<feature type="non-terminal residue" evidence="1">
    <location>
        <position position="86"/>
    </location>
</feature>
<dbReference type="PANTHER" id="PTHR30244">
    <property type="entry name" value="TRANSAMINASE"/>
    <property type="match status" value="1"/>
</dbReference>
<dbReference type="GO" id="GO:0000271">
    <property type="term" value="P:polysaccharide biosynthetic process"/>
    <property type="evidence" value="ECO:0007669"/>
    <property type="project" value="TreeGrafter"/>
</dbReference>
<accession>A0A383DVN5</accession>
<gene>
    <name evidence="1" type="ORF">METZ01_LOCUS500762</name>
</gene>
<evidence type="ECO:0008006" key="2">
    <source>
        <dbReference type="Google" id="ProtNLM"/>
    </source>
</evidence>
<dbReference type="GO" id="GO:0008483">
    <property type="term" value="F:transaminase activity"/>
    <property type="evidence" value="ECO:0007669"/>
    <property type="project" value="TreeGrafter"/>
</dbReference>
<proteinExistence type="predicted"/>
<organism evidence="1">
    <name type="scientific">marine metagenome</name>
    <dbReference type="NCBI Taxonomy" id="408172"/>
    <lineage>
        <taxon>unclassified sequences</taxon>
        <taxon>metagenomes</taxon>
        <taxon>ecological metagenomes</taxon>
    </lineage>
</organism>
<dbReference type="PANTHER" id="PTHR30244:SF34">
    <property type="entry name" value="DTDP-4-AMINO-4,6-DIDEOXYGALACTOSE TRANSAMINASE"/>
    <property type="match status" value="1"/>
</dbReference>
<dbReference type="AlphaFoldDB" id="A0A383DVN5"/>
<name>A0A383DVN5_9ZZZZ</name>
<sequence>MQEFKEIPWWQPEAAGDELKNISDVIDRNYLNEGDITNAFEKKIAEFCEVKHCVAVTSGTSAIYLSLMALGVGPGDEVIVPDMTFV</sequence>
<dbReference type="EMBL" id="UINC01220129">
    <property type="protein sequence ID" value="SVE47908.1"/>
    <property type="molecule type" value="Genomic_DNA"/>
</dbReference>